<dbReference type="AlphaFoldDB" id="A0A1Y6ED41"/>
<keyword evidence="3" id="KW-1185">Reference proteome</keyword>
<evidence type="ECO:0000256" key="1">
    <source>
        <dbReference type="SAM" id="SignalP"/>
    </source>
</evidence>
<proteinExistence type="predicted"/>
<name>A0A1Y6ED41_9HYPH</name>
<dbReference type="SUPFAM" id="SSF54001">
    <property type="entry name" value="Cysteine proteinases"/>
    <property type="match status" value="1"/>
</dbReference>
<evidence type="ECO:0000313" key="3">
    <source>
        <dbReference type="Proteomes" id="UP000194474"/>
    </source>
</evidence>
<evidence type="ECO:0000313" key="2">
    <source>
        <dbReference type="EMBL" id="SMQ60386.1"/>
    </source>
</evidence>
<dbReference type="InterPro" id="IPR010319">
    <property type="entry name" value="Transglutaminase-like_Cys_pept"/>
</dbReference>
<sequence length="279" mass="29445">MSFKTALATLVTISALAVTPSFAATVAAVVQPGSGGSILATERFVSLPTPRPEAAALPTLSNAPSPRLGVFHSVAISAARLPAAAKWQTIRAEDHTALFDTDCSTSGVRGCDTSFARKVQGVAARAAGLSDRAMLDLVNRTVNGAMRYREDSIVWGKGDYWATPSEMALKGAGDCEDFAIAKYWLLRSLGIADEQLQIVVLQDTRRRLFHAVLVVHTASGAYVLDNVSNRLEADSAYSQYQPIMSFAAGKNYIHGFTGGASNVAAMPRDLANVAPGSGL</sequence>
<dbReference type="InterPro" id="IPR038765">
    <property type="entry name" value="Papain-like_cys_pep_sf"/>
</dbReference>
<reference evidence="3" key="1">
    <citation type="submission" date="2017-04" db="EMBL/GenBank/DDBJ databases">
        <authorList>
            <person name="Varghese N."/>
            <person name="Submissions S."/>
        </authorList>
    </citation>
    <scope>NUCLEOTIDE SEQUENCE [LARGE SCALE GENOMIC DNA]</scope>
</reference>
<protein>
    <submittedName>
        <fullName evidence="2">Predicted transglutaminase-like cysteine proteinase</fullName>
    </submittedName>
</protein>
<dbReference type="Gene3D" id="3.10.620.30">
    <property type="match status" value="1"/>
</dbReference>
<feature type="signal peptide" evidence="1">
    <location>
        <begin position="1"/>
        <end position="23"/>
    </location>
</feature>
<accession>A0A1Y6ED41</accession>
<dbReference type="PANTHER" id="PTHR39327:SF1">
    <property type="entry name" value="BLR5470 PROTEIN"/>
    <property type="match status" value="1"/>
</dbReference>
<dbReference type="Pfam" id="PF06035">
    <property type="entry name" value="Peptidase_C93"/>
    <property type="match status" value="1"/>
</dbReference>
<gene>
    <name evidence="2" type="ORF">SAMN06295905_0369</name>
</gene>
<keyword evidence="1" id="KW-0732">Signal</keyword>
<dbReference type="RefSeq" id="WP_086468837.1">
    <property type="nucleotide sequence ID" value="NZ_FXWK01000001.1"/>
</dbReference>
<organism evidence="2 3">
    <name type="scientific">Devosia lucknowensis</name>
    <dbReference type="NCBI Taxonomy" id="1096929"/>
    <lineage>
        <taxon>Bacteria</taxon>
        <taxon>Pseudomonadati</taxon>
        <taxon>Pseudomonadota</taxon>
        <taxon>Alphaproteobacteria</taxon>
        <taxon>Hyphomicrobiales</taxon>
        <taxon>Devosiaceae</taxon>
        <taxon>Devosia</taxon>
    </lineage>
</organism>
<dbReference type="PANTHER" id="PTHR39327">
    <property type="match status" value="1"/>
</dbReference>
<feature type="chain" id="PRO_5012373544" evidence="1">
    <location>
        <begin position="24"/>
        <end position="279"/>
    </location>
</feature>
<dbReference type="Proteomes" id="UP000194474">
    <property type="component" value="Unassembled WGS sequence"/>
</dbReference>
<dbReference type="EMBL" id="FXWK01000001">
    <property type="protein sequence ID" value="SMQ60386.1"/>
    <property type="molecule type" value="Genomic_DNA"/>
</dbReference>
<dbReference type="OrthoDB" id="5401788at2"/>